<dbReference type="Pfam" id="PF00270">
    <property type="entry name" value="DEAD"/>
    <property type="match status" value="1"/>
</dbReference>
<comment type="similarity">
    <text evidence="1">Belongs to the helicase family. RecQ subfamily.</text>
</comment>
<dbReference type="EC" id="5.6.2.4" evidence="5"/>
<accession>A0A068WB61</accession>
<sequence length="1150" mass="127750">MVFSTKRLKTWALKSSQIVTSSAAGSSIHVSGLSIPFHVSIPELLYPLAHVLPCEMADPNPWDELPSSSGKLTKPQMSRSQTVMASRLKANILTGGLGSHLPDKICPKSRLPKFGTALFSRHRSVFSPLCYVNRELTTYKENIAPSSLVVEPSLESKENPLILSLTNHISNPSFAERKCRTSNAVDVDGKFPVDVSESTRLYSESNSFKVEKMREVVKKTGSFMSAEFRDLSEATQTVADALSSDDATVQSNKCLRSIEIPTSPLPVASVMTDKPSASATCPITTSVGAVAARTFRAVSPGNYVKLNLRKKSFSRGGTRRQALSRLQIRRAKFAKKFGTKGCRAGKFFRCNPEGHWGVKYSKNFPESRVHPNDKGTEEMGPDHAQVECRIADLVKLRSQFPEGPRLCELLNIGREAPGTQFSMQKGANFDLMEVRTYMNELMHKLRIRSLRPSQERAIWRTLAGKSTLLVLPTGGGKSLCYQIPAAIFQDDSRGHYAYVLMSPEALVESDWILRQNRLPPISFVCIDEAHCLADWSHHFRPAYLQICNLFRSRLGVNHFLGLSATCTPSTIKNICQNLGMGDAVKLNTECDAKNPLNPSDPDGGYLQPFPNPIPTNLLVTASMDHNRDEALIRILQRPPFSEQPSILIYAASRDLTERLAGYIRTRLQEVKEKIGRRTVGWNTAVYHAGLSPKERVRVQKRFMDGRIRVLVATSAFGMGLNKQDLQAVIHFSLPKSFENYIQEIGRVGRNGQQSFCHIFLAPGFSSMRTQNNTITDEKSVTLTPEEAREANELRRHIFANHIDSVQLKRVLGLVFGDGDSTDINGSCRPVVALDTDQIAEQLDIKTESLTTLITYMHLRSDVPPLITVLPPGPMGVTVSCYGGPLELAHVSTRSLAVSAWLGHLKSRATAAVGFTTTNLREVSLDLVTLCNAWGWRPDAVLRELRGLEWDSGVAPGAPPRRTGVSVALSGTPRASWLWVHTDSQLAERLDSELAYLRRRLQEVERAGLRSLVQLQSAIALVAVDSVDEIDFNQDYVRARSARFHARVEAHFSETVEEIPSTWPPPISAEKEQSVRVTVREFMHLYGQNLGRGQVTGRVVANIFHGIGSPNFPATAWSRVHRFWRACLDVDWPTLQRIATNELITAHFAFS</sequence>
<dbReference type="PROSITE" id="PS51192">
    <property type="entry name" value="HELICASE_ATP_BIND_1"/>
    <property type="match status" value="1"/>
</dbReference>
<dbReference type="GO" id="GO:0000723">
    <property type="term" value="P:telomere maintenance"/>
    <property type="evidence" value="ECO:0007669"/>
    <property type="project" value="TreeGrafter"/>
</dbReference>
<feature type="domain" description="Helicase ATP-binding" evidence="6">
    <location>
        <begin position="457"/>
        <end position="584"/>
    </location>
</feature>
<protein>
    <recommendedName>
        <fullName evidence="5">DNA 3'-5' helicase</fullName>
        <ecNumber evidence="5">5.6.2.4</ecNumber>
    </recommendedName>
</protein>
<name>A0A068WB61_ECHGR</name>
<dbReference type="GO" id="GO:0000724">
    <property type="term" value="P:double-strand break repair via homologous recombination"/>
    <property type="evidence" value="ECO:0007669"/>
    <property type="project" value="TreeGrafter"/>
</dbReference>
<evidence type="ECO:0000256" key="5">
    <source>
        <dbReference type="ARBA" id="ARBA00034808"/>
    </source>
</evidence>
<evidence type="ECO:0000313" key="10">
    <source>
        <dbReference type="WBParaSite" id="EgrG_001002600"/>
    </source>
</evidence>
<evidence type="ECO:0000256" key="2">
    <source>
        <dbReference type="ARBA" id="ARBA00022741"/>
    </source>
</evidence>
<dbReference type="Proteomes" id="UP000492820">
    <property type="component" value="Unassembled WGS sequence"/>
</dbReference>
<dbReference type="InterPro" id="IPR001650">
    <property type="entry name" value="Helicase_C-like"/>
</dbReference>
<reference evidence="8 9" key="1">
    <citation type="journal article" date="2013" name="Nature">
        <title>The genomes of four tapeworm species reveal adaptations to parasitism.</title>
        <authorList>
            <person name="Tsai I.J."/>
            <person name="Zarowiecki M."/>
            <person name="Holroyd N."/>
            <person name="Garciarrubio A."/>
            <person name="Sanchez-Flores A."/>
            <person name="Brooks K.L."/>
            <person name="Tracey A."/>
            <person name="Bobes R.J."/>
            <person name="Fragoso G."/>
            <person name="Sciutto E."/>
            <person name="Aslett M."/>
            <person name="Beasley H."/>
            <person name="Bennett H.M."/>
            <person name="Cai J."/>
            <person name="Camicia F."/>
            <person name="Clark R."/>
            <person name="Cucher M."/>
            <person name="De Silva N."/>
            <person name="Day T.A."/>
            <person name="Deplazes P."/>
            <person name="Estrada K."/>
            <person name="Fernandez C."/>
            <person name="Holland P.W."/>
            <person name="Hou J."/>
            <person name="Hu S."/>
            <person name="Huckvale T."/>
            <person name="Hung S.S."/>
            <person name="Kamenetzky L."/>
            <person name="Keane J.A."/>
            <person name="Kiss F."/>
            <person name="Koziol U."/>
            <person name="Lambert O."/>
            <person name="Liu K."/>
            <person name="Luo X."/>
            <person name="Luo Y."/>
            <person name="Macchiaroli N."/>
            <person name="Nichol S."/>
            <person name="Paps J."/>
            <person name="Parkinson J."/>
            <person name="Pouchkina-Stantcheva N."/>
            <person name="Riddiford N."/>
            <person name="Rosenzvit M."/>
            <person name="Salinas G."/>
            <person name="Wasmuth J.D."/>
            <person name="Zamanian M."/>
            <person name="Zheng Y."/>
            <person name="Cai X."/>
            <person name="Soberon X."/>
            <person name="Olson P.D."/>
            <person name="Laclette J.P."/>
            <person name="Brehm K."/>
            <person name="Berriman M."/>
            <person name="Garciarrubio A."/>
            <person name="Bobes R.J."/>
            <person name="Fragoso G."/>
            <person name="Sanchez-Flores A."/>
            <person name="Estrada K."/>
            <person name="Cevallos M.A."/>
            <person name="Morett E."/>
            <person name="Gonzalez V."/>
            <person name="Portillo T."/>
            <person name="Ochoa-Leyva A."/>
            <person name="Jose M.V."/>
            <person name="Sciutto E."/>
            <person name="Landa A."/>
            <person name="Jimenez L."/>
            <person name="Valdes V."/>
            <person name="Carrero J.C."/>
            <person name="Larralde C."/>
            <person name="Morales-Montor J."/>
            <person name="Limon-Lason J."/>
            <person name="Soberon X."/>
            <person name="Laclette J.P."/>
        </authorList>
    </citation>
    <scope>NUCLEOTIDE SEQUENCE [LARGE SCALE GENOMIC DNA]</scope>
</reference>
<dbReference type="GO" id="GO:0005524">
    <property type="term" value="F:ATP binding"/>
    <property type="evidence" value="ECO:0007669"/>
    <property type="project" value="UniProtKB-KW"/>
</dbReference>
<dbReference type="GO" id="GO:0043138">
    <property type="term" value="F:3'-5' DNA helicase activity"/>
    <property type="evidence" value="ECO:0007669"/>
    <property type="project" value="UniProtKB-EC"/>
</dbReference>
<dbReference type="EMBL" id="LK028577">
    <property type="protein sequence ID" value="CDS17284.1"/>
    <property type="molecule type" value="Genomic_DNA"/>
</dbReference>
<keyword evidence="2" id="KW-0547">Nucleotide-binding</keyword>
<evidence type="ECO:0000256" key="1">
    <source>
        <dbReference type="ARBA" id="ARBA00005446"/>
    </source>
</evidence>
<dbReference type="AlphaFoldDB" id="A0A068WB61"/>
<dbReference type="SUPFAM" id="SSF52540">
    <property type="entry name" value="P-loop containing nucleoside triphosphate hydrolases"/>
    <property type="match status" value="1"/>
</dbReference>
<dbReference type="GO" id="GO:0005694">
    <property type="term" value="C:chromosome"/>
    <property type="evidence" value="ECO:0007669"/>
    <property type="project" value="TreeGrafter"/>
</dbReference>
<dbReference type="GO" id="GO:0005634">
    <property type="term" value="C:nucleus"/>
    <property type="evidence" value="ECO:0007669"/>
    <property type="project" value="TreeGrafter"/>
</dbReference>
<dbReference type="SMART" id="SM00487">
    <property type="entry name" value="DEXDc"/>
    <property type="match status" value="1"/>
</dbReference>
<proteinExistence type="inferred from homology"/>
<keyword evidence="8" id="KW-0378">Hydrolase</keyword>
<dbReference type="SMART" id="SM00490">
    <property type="entry name" value="HELICc"/>
    <property type="match status" value="1"/>
</dbReference>
<keyword evidence="8" id="KW-0347">Helicase</keyword>
<dbReference type="Gene3D" id="3.40.50.300">
    <property type="entry name" value="P-loop containing nucleotide triphosphate hydrolases"/>
    <property type="match status" value="3"/>
</dbReference>
<dbReference type="GO" id="GO:0009378">
    <property type="term" value="F:four-way junction helicase activity"/>
    <property type="evidence" value="ECO:0007669"/>
    <property type="project" value="TreeGrafter"/>
</dbReference>
<evidence type="ECO:0000256" key="3">
    <source>
        <dbReference type="ARBA" id="ARBA00022840"/>
    </source>
</evidence>
<organism evidence="8">
    <name type="scientific">Echinococcus granulosus</name>
    <name type="common">Hydatid tapeworm</name>
    <dbReference type="NCBI Taxonomy" id="6210"/>
    <lineage>
        <taxon>Eukaryota</taxon>
        <taxon>Metazoa</taxon>
        <taxon>Spiralia</taxon>
        <taxon>Lophotrochozoa</taxon>
        <taxon>Platyhelminthes</taxon>
        <taxon>Cestoda</taxon>
        <taxon>Eucestoda</taxon>
        <taxon>Cyclophyllidea</taxon>
        <taxon>Taeniidae</taxon>
        <taxon>Echinococcus</taxon>
        <taxon>Echinococcus granulosus group</taxon>
    </lineage>
</organism>
<evidence type="ECO:0000313" key="9">
    <source>
        <dbReference type="Proteomes" id="UP000492820"/>
    </source>
</evidence>
<dbReference type="InterPro" id="IPR011545">
    <property type="entry name" value="DEAD/DEAH_box_helicase_dom"/>
</dbReference>
<comment type="catalytic activity">
    <reaction evidence="4">
        <text>Couples ATP hydrolysis with the unwinding of duplex DNA by translocating in the 3'-5' direction.</text>
        <dbReference type="EC" id="5.6.2.4"/>
    </reaction>
</comment>
<reference evidence="10" key="3">
    <citation type="submission" date="2020-10" db="UniProtKB">
        <authorList>
            <consortium name="WormBaseParasite"/>
        </authorList>
    </citation>
    <scope>IDENTIFICATION</scope>
</reference>
<dbReference type="PROSITE" id="PS51194">
    <property type="entry name" value="HELICASE_CTER"/>
    <property type="match status" value="1"/>
</dbReference>
<dbReference type="GO" id="GO:0005737">
    <property type="term" value="C:cytoplasm"/>
    <property type="evidence" value="ECO:0007669"/>
    <property type="project" value="TreeGrafter"/>
</dbReference>
<reference evidence="8" key="2">
    <citation type="submission" date="2014-06" db="EMBL/GenBank/DDBJ databases">
        <authorList>
            <person name="Aslett M."/>
        </authorList>
    </citation>
    <scope>NUCLEOTIDE SEQUENCE</scope>
</reference>
<evidence type="ECO:0000313" key="8">
    <source>
        <dbReference type="EMBL" id="CDS17284.1"/>
    </source>
</evidence>
<evidence type="ECO:0000256" key="4">
    <source>
        <dbReference type="ARBA" id="ARBA00034617"/>
    </source>
</evidence>
<dbReference type="InterPro" id="IPR014001">
    <property type="entry name" value="Helicase_ATP-bd"/>
</dbReference>
<keyword evidence="3" id="KW-0067">ATP-binding</keyword>
<dbReference type="OrthoDB" id="10261556at2759"/>
<dbReference type="GO" id="GO:0003676">
    <property type="term" value="F:nucleic acid binding"/>
    <property type="evidence" value="ECO:0007669"/>
    <property type="project" value="InterPro"/>
</dbReference>
<gene>
    <name evidence="10" type="primary">EGR_00889</name>
    <name evidence="8" type="ORF">EgrG_001002600</name>
</gene>
<dbReference type="WBParaSite" id="EgrG_001002600">
    <property type="protein sequence ID" value="EgrG_001002600"/>
    <property type="gene ID" value="EgrG_001002600"/>
</dbReference>
<evidence type="ECO:0000259" key="7">
    <source>
        <dbReference type="PROSITE" id="PS51194"/>
    </source>
</evidence>
<feature type="domain" description="Helicase C-terminal" evidence="7">
    <location>
        <begin position="626"/>
        <end position="806"/>
    </location>
</feature>
<evidence type="ECO:0000259" key="6">
    <source>
        <dbReference type="PROSITE" id="PS51192"/>
    </source>
</evidence>
<dbReference type="Pfam" id="PF00271">
    <property type="entry name" value="Helicase_C"/>
    <property type="match status" value="1"/>
</dbReference>
<dbReference type="InterPro" id="IPR027417">
    <property type="entry name" value="P-loop_NTPase"/>
</dbReference>
<dbReference type="PANTHER" id="PTHR13710">
    <property type="entry name" value="DNA HELICASE RECQ FAMILY MEMBER"/>
    <property type="match status" value="1"/>
</dbReference>
<dbReference type="PANTHER" id="PTHR13710:SF108">
    <property type="entry name" value="ATP-DEPENDENT DNA HELICASE Q4"/>
    <property type="match status" value="1"/>
</dbReference>